<keyword evidence="3" id="KW-1185">Reference proteome</keyword>
<comment type="caution">
    <text evidence="2">The sequence shown here is derived from an EMBL/GenBank/DDBJ whole genome shotgun (WGS) entry which is preliminary data.</text>
</comment>
<dbReference type="PANTHER" id="PTHR38011:SF11">
    <property type="entry name" value="2,5-DIAMINO-6-RIBOSYLAMINO-4(3H)-PYRIMIDINONE 5'-PHOSPHATE REDUCTASE"/>
    <property type="match status" value="1"/>
</dbReference>
<organism evidence="2 3">
    <name type="scientific">Microbacterium candidum</name>
    <dbReference type="NCBI Taxonomy" id="3041922"/>
    <lineage>
        <taxon>Bacteria</taxon>
        <taxon>Bacillati</taxon>
        <taxon>Actinomycetota</taxon>
        <taxon>Actinomycetes</taxon>
        <taxon>Micrococcales</taxon>
        <taxon>Microbacteriaceae</taxon>
        <taxon>Microbacterium</taxon>
    </lineage>
</organism>
<proteinExistence type="predicted"/>
<reference evidence="2 3" key="1">
    <citation type="submission" date="2023-06" db="EMBL/GenBank/DDBJ databases">
        <title>Microbacterium sp. nov., isolated from a waste landfill.</title>
        <authorList>
            <person name="Wen W."/>
        </authorList>
    </citation>
    <scope>NUCLEOTIDE SEQUENCE [LARGE SCALE GENOMIC DNA]</scope>
    <source>
        <strain evidence="2 3">ASV49</strain>
    </source>
</reference>
<protein>
    <submittedName>
        <fullName evidence="2">Dihydrofolate reductase family protein</fullName>
    </submittedName>
</protein>
<dbReference type="InterPro" id="IPR024072">
    <property type="entry name" value="DHFR-like_dom_sf"/>
</dbReference>
<dbReference type="RefSeq" id="WP_286290372.1">
    <property type="nucleotide sequence ID" value="NZ_JASXSZ010000007.1"/>
</dbReference>
<dbReference type="Gene3D" id="3.40.430.10">
    <property type="entry name" value="Dihydrofolate Reductase, subunit A"/>
    <property type="match status" value="1"/>
</dbReference>
<evidence type="ECO:0000313" key="3">
    <source>
        <dbReference type="Proteomes" id="UP001235064"/>
    </source>
</evidence>
<dbReference type="InterPro" id="IPR050765">
    <property type="entry name" value="Riboflavin_Biosynth_HTPR"/>
</dbReference>
<dbReference type="EMBL" id="JASXSZ010000007">
    <property type="protein sequence ID" value="MDL9981297.1"/>
    <property type="molecule type" value="Genomic_DNA"/>
</dbReference>
<accession>A0ABT7N3L5</accession>
<dbReference type="SUPFAM" id="SSF53597">
    <property type="entry name" value="Dihydrofolate reductase-like"/>
    <property type="match status" value="1"/>
</dbReference>
<gene>
    <name evidence="2" type="ORF">QSV35_18355</name>
</gene>
<evidence type="ECO:0000259" key="1">
    <source>
        <dbReference type="Pfam" id="PF01872"/>
    </source>
</evidence>
<sequence length="189" mass="20739">MRKIVAFAHMTLDGYASSNEGMGLEWTHRAYDDELAAYAQHIQEDFDLPVYGRETYLGMSGYWSTQPTDESTETERAHAEWVNQVSKIVVSSTLESADWNNTRLVSGNLAEEFGRLKETDGGTIAIYGSPKLVHSFLAEGLLDEFRIVVHPLVIGGGTPLFPAGTKLDLDVAESQSFASGAVYLRCSVA</sequence>
<dbReference type="Pfam" id="PF01872">
    <property type="entry name" value="RibD_C"/>
    <property type="match status" value="1"/>
</dbReference>
<evidence type="ECO:0000313" key="2">
    <source>
        <dbReference type="EMBL" id="MDL9981297.1"/>
    </source>
</evidence>
<dbReference type="InterPro" id="IPR002734">
    <property type="entry name" value="RibDG_C"/>
</dbReference>
<dbReference type="PANTHER" id="PTHR38011">
    <property type="entry name" value="DIHYDROFOLATE REDUCTASE FAMILY PROTEIN (AFU_ORTHOLOGUE AFUA_8G06820)"/>
    <property type="match status" value="1"/>
</dbReference>
<name>A0ABT7N3L5_9MICO</name>
<dbReference type="Proteomes" id="UP001235064">
    <property type="component" value="Unassembled WGS sequence"/>
</dbReference>
<feature type="domain" description="Bacterial bifunctional deaminase-reductase C-terminal" evidence="1">
    <location>
        <begin position="2"/>
        <end position="182"/>
    </location>
</feature>